<proteinExistence type="predicted"/>
<feature type="domain" description="ADF-H" evidence="1">
    <location>
        <begin position="4"/>
        <end position="131"/>
    </location>
</feature>
<dbReference type="Pfam" id="PF00241">
    <property type="entry name" value="Cofilin_ADF"/>
    <property type="match status" value="1"/>
</dbReference>
<dbReference type="STRING" id="1314776.A0A166D5W3"/>
<dbReference type="GO" id="GO:0051015">
    <property type="term" value="F:actin filament binding"/>
    <property type="evidence" value="ECO:0007669"/>
    <property type="project" value="TreeGrafter"/>
</dbReference>
<dbReference type="SMART" id="SM00102">
    <property type="entry name" value="ADF"/>
    <property type="match status" value="1"/>
</dbReference>
<sequence length="198" mass="21516">MSLQVNLSSRELSTAYKAVIDGDSDWTLFTYERGGNDLKVQASGNGGLEELEEEFSDGRIQYAFVRVKDPNTELFKFVQINWCGDGVPESKKGLFHTHSSAVAQFLKGTHVVINARNEADVSPRLIMKRVEEASGSKYSVHKESARKYEPIAPVGTSYTPIGKPDIGALRKTGPSSVAAAPPAKKASLVYPIAISILT</sequence>
<dbReference type="InterPro" id="IPR029006">
    <property type="entry name" value="ADF-H/Gelsolin-like_dom_sf"/>
</dbReference>
<accession>A0A166D5W3</accession>
<dbReference type="GO" id="GO:0005884">
    <property type="term" value="C:actin filament"/>
    <property type="evidence" value="ECO:0007669"/>
    <property type="project" value="TreeGrafter"/>
</dbReference>
<dbReference type="GO" id="GO:0030833">
    <property type="term" value="P:regulation of actin filament polymerization"/>
    <property type="evidence" value="ECO:0007669"/>
    <property type="project" value="TreeGrafter"/>
</dbReference>
<name>A0A166D5W3_9AGAM</name>
<dbReference type="GO" id="GO:0030864">
    <property type="term" value="C:cortical actin cytoskeleton"/>
    <property type="evidence" value="ECO:0007669"/>
    <property type="project" value="TreeGrafter"/>
</dbReference>
<evidence type="ECO:0000313" key="3">
    <source>
        <dbReference type="Proteomes" id="UP000076798"/>
    </source>
</evidence>
<evidence type="ECO:0000259" key="1">
    <source>
        <dbReference type="PROSITE" id="PS51263"/>
    </source>
</evidence>
<dbReference type="InterPro" id="IPR002108">
    <property type="entry name" value="ADF-H"/>
</dbReference>
<dbReference type="Gene3D" id="3.40.20.10">
    <property type="entry name" value="Severin"/>
    <property type="match status" value="1"/>
</dbReference>
<protein>
    <submittedName>
        <fullName evidence="2">Actin depolymerizing protein</fullName>
    </submittedName>
</protein>
<dbReference type="PANTHER" id="PTHR10829">
    <property type="entry name" value="CORTACTIN AND DREBRIN"/>
    <property type="match status" value="1"/>
</dbReference>
<evidence type="ECO:0000313" key="2">
    <source>
        <dbReference type="EMBL" id="KZT38168.1"/>
    </source>
</evidence>
<dbReference type="OrthoDB" id="5971719at2759"/>
<dbReference type="PROSITE" id="PS51263">
    <property type="entry name" value="ADF_H"/>
    <property type="match status" value="1"/>
</dbReference>
<keyword evidence="3" id="KW-1185">Reference proteome</keyword>
<dbReference type="Proteomes" id="UP000076798">
    <property type="component" value="Unassembled WGS sequence"/>
</dbReference>
<gene>
    <name evidence="2" type="ORF">SISSUDRAFT_986583</name>
</gene>
<dbReference type="SUPFAM" id="SSF55753">
    <property type="entry name" value="Actin depolymerizing proteins"/>
    <property type="match status" value="1"/>
</dbReference>
<dbReference type="PANTHER" id="PTHR10829:SF25">
    <property type="entry name" value="DREBRIN-LIKE PROTEIN"/>
    <property type="match status" value="1"/>
</dbReference>
<dbReference type="EMBL" id="KV428068">
    <property type="protein sequence ID" value="KZT38168.1"/>
    <property type="molecule type" value="Genomic_DNA"/>
</dbReference>
<organism evidence="2 3">
    <name type="scientific">Sistotremastrum suecicum HHB10207 ss-3</name>
    <dbReference type="NCBI Taxonomy" id="1314776"/>
    <lineage>
        <taxon>Eukaryota</taxon>
        <taxon>Fungi</taxon>
        <taxon>Dikarya</taxon>
        <taxon>Basidiomycota</taxon>
        <taxon>Agaricomycotina</taxon>
        <taxon>Agaricomycetes</taxon>
        <taxon>Sistotremastrales</taxon>
        <taxon>Sistotremastraceae</taxon>
        <taxon>Sistotremastrum</taxon>
    </lineage>
</organism>
<dbReference type="GO" id="GO:0030427">
    <property type="term" value="C:site of polarized growth"/>
    <property type="evidence" value="ECO:0007669"/>
    <property type="project" value="TreeGrafter"/>
</dbReference>
<reference evidence="2 3" key="1">
    <citation type="journal article" date="2016" name="Mol. Biol. Evol.">
        <title>Comparative Genomics of Early-Diverging Mushroom-Forming Fungi Provides Insights into the Origins of Lignocellulose Decay Capabilities.</title>
        <authorList>
            <person name="Nagy L.G."/>
            <person name="Riley R."/>
            <person name="Tritt A."/>
            <person name="Adam C."/>
            <person name="Daum C."/>
            <person name="Floudas D."/>
            <person name="Sun H."/>
            <person name="Yadav J.S."/>
            <person name="Pangilinan J."/>
            <person name="Larsson K.H."/>
            <person name="Matsuura K."/>
            <person name="Barry K."/>
            <person name="Labutti K."/>
            <person name="Kuo R."/>
            <person name="Ohm R.A."/>
            <person name="Bhattacharya S.S."/>
            <person name="Shirouzu T."/>
            <person name="Yoshinaga Y."/>
            <person name="Martin F.M."/>
            <person name="Grigoriev I.V."/>
            <person name="Hibbett D.S."/>
        </authorList>
    </citation>
    <scope>NUCLEOTIDE SEQUENCE [LARGE SCALE GENOMIC DNA]</scope>
    <source>
        <strain evidence="2 3">HHB10207 ss-3</strain>
    </source>
</reference>
<dbReference type="CDD" id="cd11281">
    <property type="entry name" value="ADF_drebrin_like"/>
    <property type="match status" value="1"/>
</dbReference>
<dbReference type="AlphaFoldDB" id="A0A166D5W3"/>